<proteinExistence type="predicted"/>
<feature type="domain" description="GP-PDE" evidence="2">
    <location>
        <begin position="49"/>
        <end position="351"/>
    </location>
</feature>
<name>A0ABP5ACA8_9ACTN</name>
<evidence type="ECO:0000313" key="4">
    <source>
        <dbReference type="Proteomes" id="UP001501303"/>
    </source>
</evidence>
<dbReference type="InterPro" id="IPR030395">
    <property type="entry name" value="GP_PDE_dom"/>
</dbReference>
<reference evidence="4" key="1">
    <citation type="journal article" date="2019" name="Int. J. Syst. Evol. Microbiol.">
        <title>The Global Catalogue of Microorganisms (GCM) 10K type strain sequencing project: providing services to taxonomists for standard genome sequencing and annotation.</title>
        <authorList>
            <consortium name="The Broad Institute Genomics Platform"/>
            <consortium name="The Broad Institute Genome Sequencing Center for Infectious Disease"/>
            <person name="Wu L."/>
            <person name="Ma J."/>
        </authorList>
    </citation>
    <scope>NUCLEOTIDE SEQUENCE [LARGE SCALE GENOMIC DNA]</scope>
    <source>
        <strain evidence="4">JCM 13581</strain>
    </source>
</reference>
<accession>A0ABP5ACA8</accession>
<dbReference type="InterPro" id="IPR017946">
    <property type="entry name" value="PLC-like_Pdiesterase_TIM-brl"/>
</dbReference>
<evidence type="ECO:0000259" key="2">
    <source>
        <dbReference type="PROSITE" id="PS51704"/>
    </source>
</evidence>
<dbReference type="Proteomes" id="UP001501303">
    <property type="component" value="Unassembled WGS sequence"/>
</dbReference>
<feature type="chain" id="PRO_5046063514" evidence="1">
    <location>
        <begin position="35"/>
        <end position="377"/>
    </location>
</feature>
<protein>
    <submittedName>
        <fullName evidence="3">Glycerophosphodiester phosphodiesterase family protein</fullName>
    </submittedName>
</protein>
<dbReference type="Pfam" id="PF03009">
    <property type="entry name" value="GDPD"/>
    <property type="match status" value="1"/>
</dbReference>
<keyword evidence="4" id="KW-1185">Reference proteome</keyword>
<evidence type="ECO:0000313" key="3">
    <source>
        <dbReference type="EMBL" id="GAA1909023.1"/>
    </source>
</evidence>
<dbReference type="PROSITE" id="PS50007">
    <property type="entry name" value="PIPLC_X_DOMAIN"/>
    <property type="match status" value="1"/>
</dbReference>
<organism evidence="3 4">
    <name type="scientific">Streptomyces sodiiphilus</name>
    <dbReference type="NCBI Taxonomy" id="226217"/>
    <lineage>
        <taxon>Bacteria</taxon>
        <taxon>Bacillati</taxon>
        <taxon>Actinomycetota</taxon>
        <taxon>Actinomycetes</taxon>
        <taxon>Kitasatosporales</taxon>
        <taxon>Streptomycetaceae</taxon>
        <taxon>Streptomyces</taxon>
    </lineage>
</organism>
<dbReference type="SUPFAM" id="SSF51695">
    <property type="entry name" value="PLC-like phosphodiesterases"/>
    <property type="match status" value="1"/>
</dbReference>
<keyword evidence="1" id="KW-0732">Signal</keyword>
<sequence>MPHRPPSLRRPRLSRHRLRGGLLALVLLALPATAASPAVPGHGPGPRQFDLQAHRGGLGLVVESTIAAFSHALETGVTTLELDVQITADGHAVVTHDRRVDPAKCRDTGPVRPGDPQYPYVGSYVVHLTLAQVRTLDCGSRTLPQHPGQRPSPGARMPLLSEVCDLVDRYRAHRVWLNIETKVEAAAPHETAPREQFVRVVAREVRRAGKLDRVTIQSFDWGALMRMRQVEPRLPLVALTNGQPFLQVGQPGRSPWLGGIDIDDFDGDLVAAAASFGADAISPVHGDPQGGRVGDPGYEPFVTAGMVADAHAAGMKVIPWTVNDAATMHKLIDDGVDGIITDYPDRLREVMRDRGLDLPRPYRLPGPLLPGRPAVRP</sequence>
<evidence type="ECO:0000256" key="1">
    <source>
        <dbReference type="SAM" id="SignalP"/>
    </source>
</evidence>
<dbReference type="PANTHER" id="PTHR46211">
    <property type="entry name" value="GLYCEROPHOSPHORYL DIESTER PHOSPHODIESTERASE"/>
    <property type="match status" value="1"/>
</dbReference>
<dbReference type="EMBL" id="BAAAMJ010000015">
    <property type="protein sequence ID" value="GAA1909023.1"/>
    <property type="molecule type" value="Genomic_DNA"/>
</dbReference>
<dbReference type="PANTHER" id="PTHR46211:SF14">
    <property type="entry name" value="GLYCEROPHOSPHODIESTER PHOSPHODIESTERASE"/>
    <property type="match status" value="1"/>
</dbReference>
<comment type="caution">
    <text evidence="3">The sequence shown here is derived from an EMBL/GenBank/DDBJ whole genome shotgun (WGS) entry which is preliminary data.</text>
</comment>
<dbReference type="RefSeq" id="WP_344260307.1">
    <property type="nucleotide sequence ID" value="NZ_BAAAMJ010000015.1"/>
</dbReference>
<dbReference type="PROSITE" id="PS51704">
    <property type="entry name" value="GP_PDE"/>
    <property type="match status" value="1"/>
</dbReference>
<gene>
    <name evidence="3" type="ORF">GCM10009716_18720</name>
</gene>
<feature type="signal peptide" evidence="1">
    <location>
        <begin position="1"/>
        <end position="34"/>
    </location>
</feature>
<dbReference type="Gene3D" id="3.20.20.190">
    <property type="entry name" value="Phosphatidylinositol (PI) phosphodiesterase"/>
    <property type="match status" value="1"/>
</dbReference>